<feature type="transmembrane region" description="Helical" evidence="8">
    <location>
        <begin position="41"/>
        <end position="58"/>
    </location>
</feature>
<name>A0A174ZVL2_9FIRM</name>
<dbReference type="GO" id="GO:0016491">
    <property type="term" value="F:oxidoreductase activity"/>
    <property type="evidence" value="ECO:0007669"/>
    <property type="project" value="UniProtKB-KW"/>
</dbReference>
<keyword evidence="8" id="KW-1003">Cell membrane</keyword>
<keyword evidence="2 8" id="KW-0813">Transport</keyword>
<dbReference type="PANTHER" id="PTHR30586:SF0">
    <property type="entry name" value="ION-TRANSLOCATING OXIDOREDUCTASE COMPLEX SUBUNIT E"/>
    <property type="match status" value="1"/>
</dbReference>
<keyword evidence="3 8" id="KW-0812">Transmembrane</keyword>
<dbReference type="NCBIfam" id="NF009070">
    <property type="entry name" value="PRK12405.1"/>
    <property type="match status" value="1"/>
</dbReference>
<dbReference type="InterPro" id="IPR010968">
    <property type="entry name" value="RnfE"/>
</dbReference>
<dbReference type="GO" id="GO:0012505">
    <property type="term" value="C:endomembrane system"/>
    <property type="evidence" value="ECO:0007669"/>
    <property type="project" value="UniProtKB-SubCell"/>
</dbReference>
<evidence type="ECO:0000256" key="1">
    <source>
        <dbReference type="ARBA" id="ARBA00004127"/>
    </source>
</evidence>
<dbReference type="Pfam" id="PF02508">
    <property type="entry name" value="Rnf-Nqr"/>
    <property type="match status" value="1"/>
</dbReference>
<keyword evidence="6 8" id="KW-1133">Transmembrane helix</keyword>
<dbReference type="HAMAP" id="MF_00478">
    <property type="entry name" value="RsxE_RnfE"/>
    <property type="match status" value="1"/>
</dbReference>
<dbReference type="PANTHER" id="PTHR30586">
    <property type="entry name" value="ELECTRON TRANSPORT COMPLEX PROTEIN RNFE"/>
    <property type="match status" value="1"/>
</dbReference>
<dbReference type="EMBL" id="CZBY01000012">
    <property type="protein sequence ID" value="CUQ87871.1"/>
    <property type="molecule type" value="Genomic_DNA"/>
</dbReference>
<reference evidence="10" key="2">
    <citation type="submission" date="2023-01" db="EMBL/GenBank/DDBJ databases">
        <title>Human gut microbiome strain richness.</title>
        <authorList>
            <person name="Chen-Liaw A."/>
        </authorList>
    </citation>
    <scope>NUCLEOTIDE SEQUENCE</scope>
    <source>
        <strain evidence="10">1001283st1_G1_1001283B150217_161031</strain>
    </source>
</reference>
<dbReference type="GO" id="GO:0005886">
    <property type="term" value="C:plasma membrane"/>
    <property type="evidence" value="ECO:0007669"/>
    <property type="project" value="UniProtKB-SubCell"/>
</dbReference>
<comment type="function">
    <text evidence="8">Part of a membrane-bound complex that couples electron transfer with translocation of ions across the membrane.</text>
</comment>
<keyword evidence="5 8" id="KW-0249">Electron transport</keyword>
<dbReference type="EC" id="7.-.-.-" evidence="8"/>
<keyword evidence="9" id="KW-0560">Oxidoreductase</keyword>
<keyword evidence="7 8" id="KW-0472">Membrane</keyword>
<feature type="transmembrane region" description="Helical" evidence="8">
    <location>
        <begin position="97"/>
        <end position="118"/>
    </location>
</feature>
<keyword evidence="4 8" id="KW-1278">Translocase</keyword>
<dbReference type="Proteomes" id="UP000095662">
    <property type="component" value="Unassembled WGS sequence"/>
</dbReference>
<feature type="transmembrane region" description="Helical" evidence="8">
    <location>
        <begin position="130"/>
        <end position="151"/>
    </location>
</feature>
<dbReference type="InterPro" id="IPR003667">
    <property type="entry name" value="NqrDE/RnfAE"/>
</dbReference>
<organism evidence="9 11">
    <name type="scientific">[Eubacterium] siraeum</name>
    <dbReference type="NCBI Taxonomy" id="39492"/>
    <lineage>
        <taxon>Bacteria</taxon>
        <taxon>Bacillati</taxon>
        <taxon>Bacillota</taxon>
        <taxon>Clostridia</taxon>
        <taxon>Eubacteriales</taxon>
        <taxon>Oscillospiraceae</taxon>
        <taxon>Oscillospiraceae incertae sedis</taxon>
    </lineage>
</organism>
<reference evidence="9 11" key="1">
    <citation type="submission" date="2015-09" db="EMBL/GenBank/DDBJ databases">
        <authorList>
            <consortium name="Pathogen Informatics"/>
        </authorList>
    </citation>
    <scope>NUCLEOTIDE SEQUENCE [LARGE SCALE GENOMIC DNA]</scope>
    <source>
        <strain evidence="9 11">2789STDY5834928</strain>
    </source>
</reference>
<evidence type="ECO:0000256" key="2">
    <source>
        <dbReference type="ARBA" id="ARBA00022448"/>
    </source>
</evidence>
<evidence type="ECO:0000256" key="8">
    <source>
        <dbReference type="HAMAP-Rule" id="MF_00478"/>
    </source>
</evidence>
<dbReference type="GO" id="GO:0022900">
    <property type="term" value="P:electron transport chain"/>
    <property type="evidence" value="ECO:0007669"/>
    <property type="project" value="UniProtKB-UniRule"/>
</dbReference>
<comment type="subcellular location">
    <subcellularLocation>
        <location evidence="8">Cell membrane</location>
        <topology evidence="8">Multi-pass membrane protein</topology>
    </subcellularLocation>
    <subcellularLocation>
        <location evidence="1">Endomembrane system</location>
        <topology evidence="1">Multi-pass membrane protein</topology>
    </subcellularLocation>
</comment>
<evidence type="ECO:0000313" key="10">
    <source>
        <dbReference type="EMBL" id="MDB8002796.1"/>
    </source>
</evidence>
<comment type="similarity">
    <text evidence="8">Belongs to the NqrDE/RnfAE family.</text>
</comment>
<dbReference type="EMBL" id="JAQLXW010000002">
    <property type="protein sequence ID" value="MDB8002796.1"/>
    <property type="molecule type" value="Genomic_DNA"/>
</dbReference>
<evidence type="ECO:0000313" key="9">
    <source>
        <dbReference type="EMBL" id="CUQ87871.1"/>
    </source>
</evidence>
<feature type="transmembrane region" description="Helical" evidence="8">
    <location>
        <begin position="70"/>
        <end position="91"/>
    </location>
</feature>
<proteinExistence type="inferred from homology"/>
<dbReference type="NCBIfam" id="TIGR01948">
    <property type="entry name" value="rnfE"/>
    <property type="match status" value="1"/>
</dbReference>
<sequence length="225" mass="23960">MSNLKEFTKGLIKENPNMVMLLGMCPTLAITTMAANGVGMGLSTTFVLVCSNIVISLLKKVIPDTVRLPAYIVIVAGFVTFVSLILQAFAPDIYSSLGMYLSLITVNCIILGRAEMFASKNKVIPSIMDGLGMGLGFTLTLVLVGSVREIFGSGQWFGITVMPEFIEPMTLFILPAGGFFVLGAVIAVVNRLMKKKPREIGCHNCPNAEGCPGACDKANSNGGEQ</sequence>
<dbReference type="Proteomes" id="UP001210809">
    <property type="component" value="Unassembled WGS sequence"/>
</dbReference>
<evidence type="ECO:0000313" key="11">
    <source>
        <dbReference type="Proteomes" id="UP000095662"/>
    </source>
</evidence>
<evidence type="ECO:0000256" key="7">
    <source>
        <dbReference type="ARBA" id="ARBA00023136"/>
    </source>
</evidence>
<evidence type="ECO:0000256" key="4">
    <source>
        <dbReference type="ARBA" id="ARBA00022967"/>
    </source>
</evidence>
<evidence type="ECO:0000256" key="3">
    <source>
        <dbReference type="ARBA" id="ARBA00022692"/>
    </source>
</evidence>
<accession>A0A174ZVL2</accession>
<evidence type="ECO:0000256" key="6">
    <source>
        <dbReference type="ARBA" id="ARBA00022989"/>
    </source>
</evidence>
<comment type="subunit">
    <text evidence="8">The complex is composed of six subunits: RnfA, RnfB, RnfC, RnfD, RnfE and RnfG.</text>
</comment>
<dbReference type="PIRSF" id="PIRSF006102">
    <property type="entry name" value="NQR_DE"/>
    <property type="match status" value="1"/>
</dbReference>
<dbReference type="AlphaFoldDB" id="A0A174ZVL2"/>
<feature type="transmembrane region" description="Helical" evidence="8">
    <location>
        <begin position="171"/>
        <end position="189"/>
    </location>
</feature>
<evidence type="ECO:0000256" key="5">
    <source>
        <dbReference type="ARBA" id="ARBA00022982"/>
    </source>
</evidence>
<protein>
    <recommendedName>
        <fullName evidence="8">Ion-translocating oxidoreductase complex subunit E</fullName>
        <ecNumber evidence="8">7.-.-.-</ecNumber>
    </recommendedName>
    <alternativeName>
        <fullName evidence="8">Rnf electron transport complex subunit E</fullName>
    </alternativeName>
</protein>
<dbReference type="OrthoDB" id="9790976at2"/>
<dbReference type="STRING" id="39492.ERS852540_01609"/>
<gene>
    <name evidence="9" type="primary">nqrD</name>
    <name evidence="8" type="synonym">rnfE</name>
    <name evidence="9" type="ORF">ERS852540_01609</name>
    <name evidence="10" type="ORF">PNE09_01815</name>
</gene>